<keyword evidence="3" id="KW-1185">Reference proteome</keyword>
<organism evidence="2 3">
    <name type="scientific">Canavalia gladiata</name>
    <name type="common">Sword bean</name>
    <name type="synonym">Dolichos gladiatus</name>
    <dbReference type="NCBI Taxonomy" id="3824"/>
    <lineage>
        <taxon>Eukaryota</taxon>
        <taxon>Viridiplantae</taxon>
        <taxon>Streptophyta</taxon>
        <taxon>Embryophyta</taxon>
        <taxon>Tracheophyta</taxon>
        <taxon>Spermatophyta</taxon>
        <taxon>Magnoliopsida</taxon>
        <taxon>eudicotyledons</taxon>
        <taxon>Gunneridae</taxon>
        <taxon>Pentapetalae</taxon>
        <taxon>rosids</taxon>
        <taxon>fabids</taxon>
        <taxon>Fabales</taxon>
        <taxon>Fabaceae</taxon>
        <taxon>Papilionoideae</taxon>
        <taxon>50 kb inversion clade</taxon>
        <taxon>NPAAA clade</taxon>
        <taxon>indigoferoid/millettioid clade</taxon>
        <taxon>Phaseoleae</taxon>
        <taxon>Canavalia</taxon>
    </lineage>
</organism>
<evidence type="ECO:0000313" key="3">
    <source>
        <dbReference type="Proteomes" id="UP001367508"/>
    </source>
</evidence>
<evidence type="ECO:0000256" key="1">
    <source>
        <dbReference type="SAM" id="MobiDB-lite"/>
    </source>
</evidence>
<name>A0AAN9QAV2_CANGL</name>
<dbReference type="Proteomes" id="UP001367508">
    <property type="component" value="Unassembled WGS sequence"/>
</dbReference>
<protein>
    <submittedName>
        <fullName evidence="2">Uncharacterized protein</fullName>
    </submittedName>
</protein>
<gene>
    <name evidence="2" type="ORF">VNO77_27820</name>
</gene>
<reference evidence="2 3" key="1">
    <citation type="submission" date="2024-01" db="EMBL/GenBank/DDBJ databases">
        <title>The genomes of 5 underutilized Papilionoideae crops provide insights into root nodulation and disease resistanc.</title>
        <authorList>
            <person name="Jiang F."/>
        </authorList>
    </citation>
    <scope>NUCLEOTIDE SEQUENCE [LARGE SCALE GENOMIC DNA]</scope>
    <source>
        <strain evidence="2">LVBAO_FW01</strain>
        <tissue evidence="2">Leaves</tissue>
    </source>
</reference>
<dbReference type="AlphaFoldDB" id="A0AAN9QAV2"/>
<proteinExistence type="predicted"/>
<comment type="caution">
    <text evidence="2">The sequence shown here is derived from an EMBL/GenBank/DDBJ whole genome shotgun (WGS) entry which is preliminary data.</text>
</comment>
<accession>A0AAN9QAV2</accession>
<feature type="compositionally biased region" description="Basic and acidic residues" evidence="1">
    <location>
        <begin position="47"/>
        <end position="60"/>
    </location>
</feature>
<dbReference type="EMBL" id="JAYMYQ010000006">
    <property type="protein sequence ID" value="KAK7324288.1"/>
    <property type="molecule type" value="Genomic_DNA"/>
</dbReference>
<evidence type="ECO:0000313" key="2">
    <source>
        <dbReference type="EMBL" id="KAK7324288.1"/>
    </source>
</evidence>
<feature type="region of interest" description="Disordered" evidence="1">
    <location>
        <begin position="19"/>
        <end position="77"/>
    </location>
</feature>
<sequence length="167" mass="18366">MPTISDRVLWCVAPHATMLGRTEPEDPLPPGAWSQETPLLNPLQARRCVENERPKEEARPNETGSSSPTSEAGKIAPGSGIIPSFAFMNSITTNATLKSSQKLTAPNGQRSYGRWVLNWIDSSYPQHEAQHGSSYLVERSGTEESWSRRPIVRIGSIRPSSAEQLVL</sequence>